<accession>S4RSW0</accession>
<proteinExistence type="inferred from homology"/>
<dbReference type="GeneTree" id="ENSGT00940000155465"/>
<dbReference type="SMART" id="SM00327">
    <property type="entry name" value="VWA"/>
    <property type="match status" value="1"/>
</dbReference>
<dbReference type="Ensembl" id="ENSPMAT00000008338.1">
    <property type="protein sequence ID" value="ENSPMAP00000008300.1"/>
    <property type="gene ID" value="ENSPMAG00000007533.1"/>
</dbReference>
<dbReference type="GO" id="GO:0033627">
    <property type="term" value="P:cell adhesion mediated by integrin"/>
    <property type="evidence" value="ECO:0007669"/>
    <property type="project" value="TreeGrafter"/>
</dbReference>
<dbReference type="PROSITE" id="PS51470">
    <property type="entry name" value="FG_GAP"/>
    <property type="match status" value="2"/>
</dbReference>
<dbReference type="Gene3D" id="3.40.50.410">
    <property type="entry name" value="von Willebrand factor, type A domain"/>
    <property type="match status" value="1"/>
</dbReference>
<protein>
    <recommendedName>
        <fullName evidence="8">VWFA domain-containing protein</fullName>
    </recommendedName>
</protein>
<keyword evidence="4" id="KW-0106">Calcium</keyword>
<dbReference type="Pfam" id="PF00092">
    <property type="entry name" value="VWA"/>
    <property type="match status" value="1"/>
</dbReference>
<dbReference type="GO" id="GO:0046872">
    <property type="term" value="F:metal ion binding"/>
    <property type="evidence" value="ECO:0007669"/>
    <property type="project" value="UniProtKB-KW"/>
</dbReference>
<dbReference type="SUPFAM" id="SSF53300">
    <property type="entry name" value="vWA-like"/>
    <property type="match status" value="1"/>
</dbReference>
<evidence type="ECO:0000256" key="3">
    <source>
        <dbReference type="ARBA" id="ARBA00022737"/>
    </source>
</evidence>
<keyword evidence="5" id="KW-0325">Glycoprotein</keyword>
<keyword evidence="2" id="KW-0732">Signal</keyword>
<dbReference type="InterPro" id="IPR036465">
    <property type="entry name" value="vWFA_dom_sf"/>
</dbReference>
<dbReference type="InterPro" id="IPR013519">
    <property type="entry name" value="Int_alpha_beta-p"/>
</dbReference>
<evidence type="ECO:0000256" key="1">
    <source>
        <dbReference type="ARBA" id="ARBA00022723"/>
    </source>
</evidence>
<dbReference type="GO" id="GO:0005178">
    <property type="term" value="F:integrin binding"/>
    <property type="evidence" value="ECO:0007669"/>
    <property type="project" value="TreeGrafter"/>
</dbReference>
<evidence type="ECO:0000256" key="2">
    <source>
        <dbReference type="ARBA" id="ARBA00022729"/>
    </source>
</evidence>
<dbReference type="Pfam" id="PF01839">
    <property type="entry name" value="FG-GAP"/>
    <property type="match status" value="1"/>
</dbReference>
<comment type="similarity">
    <text evidence="7">Belongs to the integrin alpha chain family.</text>
</comment>
<dbReference type="GO" id="GO:0098609">
    <property type="term" value="P:cell-cell adhesion"/>
    <property type="evidence" value="ECO:0007669"/>
    <property type="project" value="TreeGrafter"/>
</dbReference>
<keyword evidence="7" id="KW-0401">Integrin</keyword>
<evidence type="ECO:0000313" key="9">
    <source>
        <dbReference type="Ensembl" id="ENSPMAP00000008300.1"/>
    </source>
</evidence>
<dbReference type="PROSITE" id="PS50234">
    <property type="entry name" value="VWFA"/>
    <property type="match status" value="1"/>
</dbReference>
<dbReference type="SUPFAM" id="SSF69318">
    <property type="entry name" value="Integrin alpha N-terminal domain"/>
    <property type="match status" value="1"/>
</dbReference>
<dbReference type="InterPro" id="IPR000413">
    <property type="entry name" value="Integrin_alpha"/>
</dbReference>
<dbReference type="OMA" id="HRNSANC"/>
<keyword evidence="7" id="KW-0130">Cell adhesion</keyword>
<dbReference type="GO" id="GO:0008305">
    <property type="term" value="C:integrin complex"/>
    <property type="evidence" value="ECO:0007669"/>
    <property type="project" value="InterPro"/>
</dbReference>
<evidence type="ECO:0000256" key="5">
    <source>
        <dbReference type="ARBA" id="ARBA00023180"/>
    </source>
</evidence>
<evidence type="ECO:0000256" key="4">
    <source>
        <dbReference type="ARBA" id="ARBA00022837"/>
    </source>
</evidence>
<comment type="subcellular location">
    <subcellularLocation>
        <location evidence="7">Membrane</location>
        <topology evidence="7">Single-pass type I membrane protein</topology>
    </subcellularLocation>
</comment>
<dbReference type="HOGENOM" id="CLU_004111_3_2_1"/>
<dbReference type="GO" id="GO:0009897">
    <property type="term" value="C:external side of plasma membrane"/>
    <property type="evidence" value="ECO:0007669"/>
    <property type="project" value="TreeGrafter"/>
</dbReference>
<reference evidence="9" key="1">
    <citation type="submission" date="2025-08" db="UniProtKB">
        <authorList>
            <consortium name="Ensembl"/>
        </authorList>
    </citation>
    <scope>IDENTIFICATION</scope>
</reference>
<dbReference type="PANTHER" id="PTHR23220:SF26">
    <property type="entry name" value="INTEGRIN ALPHA-10"/>
    <property type="match status" value="1"/>
</dbReference>
<sequence length="478" mass="51897">MLVGAPWEGTPYRKMGDVYKCPIPDTYRRGCVPLHLSNSITVSNATELQDNMTLGMTLVNDPIGNGFLACGPLWAQHCGSSYFTAGVCTNVSADFQVTSTLTPAAQRCGLFMDIVIVLDGSNSIYPWQEVQNFVINIVKKFHIGPGQSRNGGGSTRFGVRTIHWHLGIARWACEGVQDVENIYSRPFVRTASALCQSLQVVRSEAFSPLFGAREGASKVMIVVTDGESHDSEDLTEAIAACERDNITRYAIAVLGYYKRKNIDPSNFISELKAISSEPEEKHFINVADEAALNDIVGTLGERIFSLEGTVTQNETSFDMEMSQVGFSAAVVKDGILLGAVGAYDWGGSVVRKRGTHFTVPARSAFGKEAPVELQNHAAYLGYSVGSARPSRYAEHYIAGAPRFNHTGKVLIFSLDEQAHVTVHQAIHGDQIGSYFGSEVLSVDVDSDGVSDLLLVGAPMYLGPGNRETGRVYVYTLTQ</sequence>
<organism evidence="9">
    <name type="scientific">Petromyzon marinus</name>
    <name type="common">Sea lamprey</name>
    <dbReference type="NCBI Taxonomy" id="7757"/>
    <lineage>
        <taxon>Eukaryota</taxon>
        <taxon>Metazoa</taxon>
        <taxon>Chordata</taxon>
        <taxon>Craniata</taxon>
        <taxon>Vertebrata</taxon>
        <taxon>Cyclostomata</taxon>
        <taxon>Hyperoartia</taxon>
        <taxon>Petromyzontiformes</taxon>
        <taxon>Petromyzontidae</taxon>
        <taxon>Petromyzon</taxon>
    </lineage>
</organism>
<keyword evidence="3" id="KW-0677">Repeat</keyword>
<evidence type="ECO:0000259" key="8">
    <source>
        <dbReference type="PROSITE" id="PS50234"/>
    </source>
</evidence>
<dbReference type="GO" id="GO:0007160">
    <property type="term" value="P:cell-matrix adhesion"/>
    <property type="evidence" value="ECO:0007669"/>
    <property type="project" value="TreeGrafter"/>
</dbReference>
<keyword evidence="1" id="KW-0479">Metal-binding</keyword>
<dbReference type="PRINTS" id="PR01185">
    <property type="entry name" value="INTEGRINA"/>
</dbReference>
<dbReference type="PRINTS" id="PR00453">
    <property type="entry name" value="VWFADOMAIN"/>
</dbReference>
<dbReference type="AlphaFoldDB" id="S4RSW0"/>
<evidence type="ECO:0000256" key="6">
    <source>
        <dbReference type="PROSITE-ProRule" id="PRU00803"/>
    </source>
</evidence>
<dbReference type="SMART" id="SM00191">
    <property type="entry name" value="Int_alpha"/>
    <property type="match status" value="2"/>
</dbReference>
<evidence type="ECO:0000256" key="7">
    <source>
        <dbReference type="RuleBase" id="RU003762"/>
    </source>
</evidence>
<dbReference type="InterPro" id="IPR028994">
    <property type="entry name" value="Integrin_alpha_N"/>
</dbReference>
<dbReference type="InterPro" id="IPR002035">
    <property type="entry name" value="VWF_A"/>
</dbReference>
<dbReference type="PANTHER" id="PTHR23220">
    <property type="entry name" value="INTEGRIN ALPHA"/>
    <property type="match status" value="1"/>
</dbReference>
<keyword evidence="7" id="KW-0675">Receptor</keyword>
<dbReference type="InterPro" id="IPR013517">
    <property type="entry name" value="FG-GAP"/>
</dbReference>
<name>S4RSW0_PETMA</name>
<dbReference type="Gene3D" id="2.130.10.130">
    <property type="entry name" value="Integrin alpha, N-terminal"/>
    <property type="match status" value="2"/>
</dbReference>
<feature type="domain" description="VWFA" evidence="8">
    <location>
        <begin position="113"/>
        <end position="299"/>
    </location>
</feature>
<feature type="repeat" description="FG-GAP" evidence="6">
    <location>
        <begin position="421"/>
        <end position="478"/>
    </location>
</feature>
<reference evidence="9" key="2">
    <citation type="submission" date="2025-09" db="UniProtKB">
        <authorList>
            <consortium name="Ensembl"/>
        </authorList>
    </citation>
    <scope>IDENTIFICATION</scope>
</reference>
<dbReference type="GO" id="GO:0007229">
    <property type="term" value="P:integrin-mediated signaling pathway"/>
    <property type="evidence" value="ECO:0007669"/>
    <property type="project" value="UniProtKB-KW"/>
</dbReference>
<dbReference type="STRING" id="7757.ENSPMAP00000008300"/>
<feature type="repeat" description="FG-GAP" evidence="6">
    <location>
        <begin position="310"/>
        <end position="361"/>
    </location>
</feature>